<evidence type="ECO:0000256" key="2">
    <source>
        <dbReference type="RuleBase" id="RU003616"/>
    </source>
</evidence>
<dbReference type="SUPFAM" id="SSF49764">
    <property type="entry name" value="HSP20-like chaperones"/>
    <property type="match status" value="1"/>
</dbReference>
<evidence type="ECO:0000256" key="1">
    <source>
        <dbReference type="PROSITE-ProRule" id="PRU00285"/>
    </source>
</evidence>
<dbReference type="InterPro" id="IPR002068">
    <property type="entry name" value="A-crystallin/Hsp20_dom"/>
</dbReference>
<dbReference type="PANTHER" id="PTHR11527">
    <property type="entry name" value="HEAT-SHOCK PROTEIN 20 FAMILY MEMBER"/>
    <property type="match status" value="1"/>
</dbReference>
<dbReference type="Pfam" id="PF00011">
    <property type="entry name" value="HSP20"/>
    <property type="match status" value="1"/>
</dbReference>
<dbReference type="InterPro" id="IPR031107">
    <property type="entry name" value="Small_HSP"/>
</dbReference>
<comment type="caution">
    <text evidence="4">The sequence shown here is derived from an EMBL/GenBank/DDBJ whole genome shotgun (WGS) entry which is preliminary data.</text>
</comment>
<dbReference type="EMBL" id="JACJHZ010000007">
    <property type="protein sequence ID" value="MBA9019963.1"/>
    <property type="molecule type" value="Genomic_DNA"/>
</dbReference>
<gene>
    <name evidence="4" type="ORF">HNQ97_001958</name>
</gene>
<dbReference type="InterPro" id="IPR008978">
    <property type="entry name" value="HSP20-like_chaperone"/>
</dbReference>
<dbReference type="PROSITE" id="PS01031">
    <property type="entry name" value="SHSP"/>
    <property type="match status" value="1"/>
</dbReference>
<evidence type="ECO:0000313" key="4">
    <source>
        <dbReference type="EMBL" id="MBA9019963.1"/>
    </source>
</evidence>
<dbReference type="Proteomes" id="UP000587524">
    <property type="component" value="Unassembled WGS sequence"/>
</dbReference>
<protein>
    <submittedName>
        <fullName evidence="4">HSP20 family protein</fullName>
    </submittedName>
</protein>
<accession>A0ABR6C5K9</accession>
<sequence length="236" mass="26692">MVTASLTYVNVVEGARRNIQEHRLKEELGERLSNLRGHLCTRRNSCPNEAIGQRSRRINSMADTSTKLPVTAEKENVPQARGGGWTSFESLRREVDRLFDDFHPFGWRGAIPRLPELRTPFAGNWPLAPAMDLVEKDGEYEITAELPGTDEKDIDIKVTNHVLTIKGEKSEKKEEKKKDYFLSERRYGSFQRSVQIPEGVDADKIEATFSKGILTVRLPKTAEAQKPEKTITVKAA</sequence>
<evidence type="ECO:0000313" key="5">
    <source>
        <dbReference type="Proteomes" id="UP000587524"/>
    </source>
</evidence>
<evidence type="ECO:0000259" key="3">
    <source>
        <dbReference type="PROSITE" id="PS01031"/>
    </source>
</evidence>
<reference evidence="4 5" key="1">
    <citation type="submission" date="2020-08" db="EMBL/GenBank/DDBJ databases">
        <title>Genomic Encyclopedia of Type Strains, Phase IV (KMG-IV): sequencing the most valuable type-strain genomes for metagenomic binning, comparative biology and taxonomic classification.</title>
        <authorList>
            <person name="Goeker M."/>
        </authorList>
    </citation>
    <scope>NUCLEOTIDE SEQUENCE [LARGE SCALE GENOMIC DNA]</scope>
    <source>
        <strain evidence="4 5">DSM 17455</strain>
    </source>
</reference>
<dbReference type="CDD" id="cd06464">
    <property type="entry name" value="ACD_sHsps-like"/>
    <property type="match status" value="1"/>
</dbReference>
<name>A0ABR6C5K9_9HYPH</name>
<feature type="domain" description="SHSP" evidence="3">
    <location>
        <begin position="122"/>
        <end position="236"/>
    </location>
</feature>
<proteinExistence type="inferred from homology"/>
<organism evidence="4 5">
    <name type="scientific">Aminobacter ciceronei</name>
    <dbReference type="NCBI Taxonomy" id="150723"/>
    <lineage>
        <taxon>Bacteria</taxon>
        <taxon>Pseudomonadati</taxon>
        <taxon>Pseudomonadota</taxon>
        <taxon>Alphaproteobacteria</taxon>
        <taxon>Hyphomicrobiales</taxon>
        <taxon>Phyllobacteriaceae</taxon>
        <taxon>Aminobacter</taxon>
    </lineage>
</organism>
<keyword evidence="5" id="KW-1185">Reference proteome</keyword>
<dbReference type="Gene3D" id="2.60.40.790">
    <property type="match status" value="1"/>
</dbReference>
<comment type="similarity">
    <text evidence="1 2">Belongs to the small heat shock protein (HSP20) family.</text>
</comment>